<comment type="caution">
    <text evidence="3">The sequence shown here is derived from an EMBL/GenBank/DDBJ whole genome shotgun (WGS) entry which is preliminary data.</text>
</comment>
<dbReference type="EMBL" id="SULG01000005">
    <property type="protein sequence ID" value="TLD43275.1"/>
    <property type="molecule type" value="Genomic_DNA"/>
</dbReference>
<organism evidence="3 4">
    <name type="scientific">Candidatus Jettenia ecosi</name>
    <dbReference type="NCBI Taxonomy" id="2494326"/>
    <lineage>
        <taxon>Bacteria</taxon>
        <taxon>Pseudomonadati</taxon>
        <taxon>Planctomycetota</taxon>
        <taxon>Candidatus Brocadiia</taxon>
        <taxon>Candidatus Brocadiales</taxon>
        <taxon>Candidatus Brocadiaceae</taxon>
        <taxon>Candidatus Jettenia</taxon>
    </lineage>
</organism>
<keyword evidence="2" id="KW-1133">Transmembrane helix</keyword>
<evidence type="ECO:0000313" key="3">
    <source>
        <dbReference type="EMBL" id="TLD43275.1"/>
    </source>
</evidence>
<dbReference type="Proteomes" id="UP000319783">
    <property type="component" value="Unassembled WGS sequence"/>
</dbReference>
<reference evidence="3 4" key="1">
    <citation type="submission" date="2019-04" db="EMBL/GenBank/DDBJ databases">
        <title>Genome of a novel bacterium Candidatus Jettenia ecosi reconstructed from metagenome of an anammox bioreactor.</title>
        <authorList>
            <person name="Mardanov A.V."/>
            <person name="Beletsky A.V."/>
            <person name="Ravin N.V."/>
            <person name="Botchkova E.A."/>
            <person name="Litti Y.V."/>
            <person name="Nozhevnikova A.N."/>
        </authorList>
    </citation>
    <scope>NUCLEOTIDE SEQUENCE [LARGE SCALE GENOMIC DNA]</scope>
    <source>
        <strain evidence="3">J2</strain>
    </source>
</reference>
<evidence type="ECO:0000256" key="2">
    <source>
        <dbReference type="SAM" id="Phobius"/>
    </source>
</evidence>
<keyword evidence="2" id="KW-0812">Transmembrane</keyword>
<feature type="compositionally biased region" description="Basic and acidic residues" evidence="1">
    <location>
        <begin position="1"/>
        <end position="13"/>
    </location>
</feature>
<protein>
    <submittedName>
        <fullName evidence="3">Uncharacterized protein</fullName>
    </submittedName>
</protein>
<keyword evidence="2" id="KW-0472">Membrane</keyword>
<dbReference type="AlphaFoldDB" id="A0A533QET6"/>
<name>A0A533QET6_9BACT</name>
<evidence type="ECO:0000256" key="1">
    <source>
        <dbReference type="SAM" id="MobiDB-lite"/>
    </source>
</evidence>
<evidence type="ECO:0000313" key="4">
    <source>
        <dbReference type="Proteomes" id="UP000319783"/>
    </source>
</evidence>
<gene>
    <name evidence="3" type="ORF">JETT_0444</name>
</gene>
<feature type="region of interest" description="Disordered" evidence="1">
    <location>
        <begin position="1"/>
        <end position="30"/>
    </location>
</feature>
<sequence length="90" mass="9987">MSDNIERHKDLSKRVLIPNEQKSPEQRASGQIQRAPAQLIQAFFLGAMVGFSVFVVIWIIAGFSKLAIVAPFVGGIFGIVVEMMRQKTKV</sequence>
<accession>A0A533QET6</accession>
<proteinExistence type="predicted"/>
<feature type="transmembrane region" description="Helical" evidence="2">
    <location>
        <begin position="66"/>
        <end position="84"/>
    </location>
</feature>
<feature type="transmembrane region" description="Helical" evidence="2">
    <location>
        <begin position="39"/>
        <end position="60"/>
    </location>
</feature>